<dbReference type="EMBL" id="JBHSMZ010000004">
    <property type="protein sequence ID" value="MFC5548039.1"/>
    <property type="molecule type" value="Genomic_DNA"/>
</dbReference>
<dbReference type="PANTHER" id="PTHR34846">
    <property type="entry name" value="4-CARBOXYMUCONOLACTONE DECARBOXYLASE FAMILY PROTEIN (AFU_ORTHOLOGUE AFUA_6G11590)"/>
    <property type="match status" value="1"/>
</dbReference>
<evidence type="ECO:0000313" key="3">
    <source>
        <dbReference type="EMBL" id="MFC5548039.1"/>
    </source>
</evidence>
<organism evidence="3 4">
    <name type="scientific">Massilia aerilata</name>
    <dbReference type="NCBI Taxonomy" id="453817"/>
    <lineage>
        <taxon>Bacteria</taxon>
        <taxon>Pseudomonadati</taxon>
        <taxon>Pseudomonadota</taxon>
        <taxon>Betaproteobacteria</taxon>
        <taxon>Burkholderiales</taxon>
        <taxon>Oxalobacteraceae</taxon>
        <taxon>Telluria group</taxon>
        <taxon>Massilia</taxon>
    </lineage>
</organism>
<dbReference type="RefSeq" id="WP_379768380.1">
    <property type="nucleotide sequence ID" value="NZ_JBHSMZ010000004.1"/>
</dbReference>
<dbReference type="PANTHER" id="PTHR34846:SF11">
    <property type="entry name" value="4-CARBOXYMUCONOLACTONE DECARBOXYLASE FAMILY PROTEIN (AFU_ORTHOLOGUE AFUA_6G11590)"/>
    <property type="match status" value="1"/>
</dbReference>
<dbReference type="Proteomes" id="UP001596086">
    <property type="component" value="Unassembled WGS sequence"/>
</dbReference>
<name>A0ABW0RT85_9BURK</name>
<reference evidence="4" key="1">
    <citation type="journal article" date="2019" name="Int. J. Syst. Evol. Microbiol.">
        <title>The Global Catalogue of Microorganisms (GCM) 10K type strain sequencing project: providing services to taxonomists for standard genome sequencing and annotation.</title>
        <authorList>
            <consortium name="The Broad Institute Genomics Platform"/>
            <consortium name="The Broad Institute Genome Sequencing Center for Infectious Disease"/>
            <person name="Wu L."/>
            <person name="Ma J."/>
        </authorList>
    </citation>
    <scope>NUCLEOTIDE SEQUENCE [LARGE SCALE GENOMIC DNA]</scope>
    <source>
        <strain evidence="4">CGMCC 4.5798</strain>
    </source>
</reference>
<dbReference type="InterPro" id="IPR003779">
    <property type="entry name" value="CMD-like"/>
</dbReference>
<feature type="region of interest" description="Disordered" evidence="1">
    <location>
        <begin position="1"/>
        <end position="27"/>
    </location>
</feature>
<evidence type="ECO:0000259" key="2">
    <source>
        <dbReference type="Pfam" id="PF02627"/>
    </source>
</evidence>
<evidence type="ECO:0000256" key="1">
    <source>
        <dbReference type="SAM" id="MobiDB-lite"/>
    </source>
</evidence>
<evidence type="ECO:0000313" key="4">
    <source>
        <dbReference type="Proteomes" id="UP001596086"/>
    </source>
</evidence>
<accession>A0ABW0RT85</accession>
<dbReference type="InterPro" id="IPR029032">
    <property type="entry name" value="AhpD-like"/>
</dbReference>
<dbReference type="Gene3D" id="1.20.1290.10">
    <property type="entry name" value="AhpD-like"/>
    <property type="match status" value="1"/>
</dbReference>
<keyword evidence="4" id="KW-1185">Reference proteome</keyword>
<gene>
    <name evidence="3" type="ORF">ACFPO9_05875</name>
</gene>
<feature type="domain" description="Carboxymuconolactone decarboxylase-like" evidence="2">
    <location>
        <begin position="53"/>
        <end position="114"/>
    </location>
</feature>
<comment type="caution">
    <text evidence="3">The sequence shown here is derived from an EMBL/GenBank/DDBJ whole genome shotgun (WGS) entry which is preliminary data.</text>
</comment>
<sequence>MSTAQGFGPMTNERLPLPSREGMSEAQQAAADSIINGPRKAIFGPFVPLLQVPALMEHIGKTGETLRFHGSLKDAIRELAICVVSRETGNQFEWQTHAPAAIKAGVKEEAIASLGAGRRPRDLPGDQACAVDFAQELMLRQGVSDATYAEAVAHFGEPGTVELTALIGYFTMVCWVMNVARTPGPAGSNAPALAAFP</sequence>
<protein>
    <submittedName>
        <fullName evidence="3">Carboxymuconolactone decarboxylase family protein</fullName>
    </submittedName>
</protein>
<proteinExistence type="predicted"/>
<dbReference type="SUPFAM" id="SSF69118">
    <property type="entry name" value="AhpD-like"/>
    <property type="match status" value="1"/>
</dbReference>
<dbReference type="Pfam" id="PF02627">
    <property type="entry name" value="CMD"/>
    <property type="match status" value="1"/>
</dbReference>